<feature type="transmembrane region" description="Helical" evidence="1">
    <location>
        <begin position="141"/>
        <end position="162"/>
    </location>
</feature>
<evidence type="ECO:0008006" key="4">
    <source>
        <dbReference type="Google" id="ProtNLM"/>
    </source>
</evidence>
<reference evidence="2 3" key="1">
    <citation type="journal article" date="2018" name="Elife">
        <title>Discovery and characterization of a prevalent human gut bacterial enzyme sufficient for the inactivation of a family of plant toxins.</title>
        <authorList>
            <person name="Koppel N."/>
            <person name="Bisanz J.E."/>
            <person name="Pandelia M.E."/>
            <person name="Turnbaugh P.J."/>
            <person name="Balskus E.P."/>
        </authorList>
    </citation>
    <scope>NUCLEOTIDE SEQUENCE [LARGE SCALE GENOMIC DNA]</scope>
    <source>
        <strain evidence="2 3">DSM 16107</strain>
    </source>
</reference>
<feature type="transmembrane region" description="Helical" evidence="1">
    <location>
        <begin position="174"/>
        <end position="193"/>
    </location>
</feature>
<dbReference type="EMBL" id="PPTT01000014">
    <property type="protein sequence ID" value="RDB68606.1"/>
    <property type="molecule type" value="Genomic_DNA"/>
</dbReference>
<feature type="transmembrane region" description="Helical" evidence="1">
    <location>
        <begin position="101"/>
        <end position="120"/>
    </location>
</feature>
<keyword evidence="1" id="KW-1133">Transmembrane helix</keyword>
<evidence type="ECO:0000313" key="3">
    <source>
        <dbReference type="Proteomes" id="UP000253817"/>
    </source>
</evidence>
<gene>
    <name evidence="2" type="ORF">C1876_09135</name>
</gene>
<keyword evidence="3" id="KW-1185">Reference proteome</keyword>
<accession>A0ABX9HJA8</accession>
<evidence type="ECO:0000256" key="1">
    <source>
        <dbReference type="SAM" id="Phobius"/>
    </source>
</evidence>
<dbReference type="Proteomes" id="UP000253817">
    <property type="component" value="Unassembled WGS sequence"/>
</dbReference>
<proteinExistence type="predicted"/>
<comment type="caution">
    <text evidence="2">The sequence shown here is derived from an EMBL/GenBank/DDBJ whole genome shotgun (WGS) entry which is preliminary data.</text>
</comment>
<feature type="transmembrane region" description="Helical" evidence="1">
    <location>
        <begin position="200"/>
        <end position="220"/>
    </location>
</feature>
<sequence length="271" mass="28971">MNDRDLKRALQAHFDENRPEPDEAAKAAALALVAAAAADEADAHALAALGDARAGAFASFPRFVMGQVRFVSGRVWAAQAALLAAAFAVCAWYRAGLEAAPAIAAIAALTVAVGLPELLKSSDHGMAELEYACRFDCRHTVLARFVILGLSDIVMLTCAMLAAPALGTLQPADVFLFACIPYFASCAGCLWIVNHTRGRIGTQLCVTLTASAALAAMLLWQALPKLYLSVSLWVWIALFCIVVAATFSQARSYLRRVEFGLDHLQHQPNAR</sequence>
<feature type="transmembrane region" description="Helical" evidence="1">
    <location>
        <begin position="75"/>
        <end position="95"/>
    </location>
</feature>
<name>A0ABX9HJA8_9ACTN</name>
<evidence type="ECO:0000313" key="2">
    <source>
        <dbReference type="EMBL" id="RDB68606.1"/>
    </source>
</evidence>
<protein>
    <recommendedName>
        <fullName evidence="4">CDP-alcohol phosphatidyltransferase</fullName>
    </recommendedName>
</protein>
<organism evidence="2 3">
    <name type="scientific">Eggerthella sinensis</name>
    <dbReference type="NCBI Taxonomy" id="242230"/>
    <lineage>
        <taxon>Bacteria</taxon>
        <taxon>Bacillati</taxon>
        <taxon>Actinomycetota</taxon>
        <taxon>Coriobacteriia</taxon>
        <taxon>Eggerthellales</taxon>
        <taxon>Eggerthellaceae</taxon>
        <taxon>Eggerthella</taxon>
    </lineage>
</organism>
<feature type="transmembrane region" description="Helical" evidence="1">
    <location>
        <begin position="226"/>
        <end position="247"/>
    </location>
</feature>
<dbReference type="RefSeq" id="WP_114546416.1">
    <property type="nucleotide sequence ID" value="NZ_PPTT01000014.1"/>
</dbReference>
<keyword evidence="1" id="KW-0472">Membrane</keyword>
<keyword evidence="1" id="KW-0812">Transmembrane</keyword>